<feature type="transmembrane region" description="Helical" evidence="1">
    <location>
        <begin position="36"/>
        <end position="59"/>
    </location>
</feature>
<evidence type="ECO:0000313" key="2">
    <source>
        <dbReference type="EMBL" id="MBC1180118.1"/>
    </source>
</evidence>
<accession>A0A7G3B776</accession>
<evidence type="ECO:0000256" key="1">
    <source>
        <dbReference type="SAM" id="Phobius"/>
    </source>
</evidence>
<proteinExistence type="predicted"/>
<keyword evidence="1" id="KW-0812">Transmembrane</keyword>
<sequence length="67" mass="7741">MHPSLRKSSQFPLLLLPFFLTNVSNLRTRVFDKIDIFSIITLKVILVCFFLFLSSVIAYKLKGFCLS</sequence>
<dbReference type="AlphaFoldDB" id="A0A7G3B776"/>
<organism evidence="2">
    <name type="scientific">Lutzomyia longipalpis</name>
    <name type="common">Sand fly</name>
    <dbReference type="NCBI Taxonomy" id="7200"/>
    <lineage>
        <taxon>Eukaryota</taxon>
        <taxon>Metazoa</taxon>
        <taxon>Ecdysozoa</taxon>
        <taxon>Arthropoda</taxon>
        <taxon>Hexapoda</taxon>
        <taxon>Insecta</taxon>
        <taxon>Pterygota</taxon>
        <taxon>Neoptera</taxon>
        <taxon>Endopterygota</taxon>
        <taxon>Diptera</taxon>
        <taxon>Nematocera</taxon>
        <taxon>Psychodoidea</taxon>
        <taxon>Psychodidae</taxon>
        <taxon>Lutzomyia</taxon>
        <taxon>Lutzomyia</taxon>
    </lineage>
</organism>
<reference evidence="2" key="1">
    <citation type="journal article" date="2020" name="BMC">
        <title>Leishmania infection induces a limited differential gene expression in the sand fly midgut.</title>
        <authorList>
            <person name="Coutinho-Abreu I.V."/>
            <person name="Serafim T.D."/>
            <person name="Meneses C."/>
            <person name="Kamhawi S."/>
            <person name="Oliveira F."/>
            <person name="Valenzuela J.G."/>
        </authorList>
    </citation>
    <scope>NUCLEOTIDE SEQUENCE</scope>
    <source>
        <strain evidence="2">Jacobina</strain>
        <tissue evidence="2">Midgut</tissue>
    </source>
</reference>
<keyword evidence="1" id="KW-0472">Membrane</keyword>
<protein>
    <submittedName>
        <fullName evidence="2">Uncharacterized protein</fullName>
    </submittedName>
</protein>
<name>A0A7G3B776_LUTLO</name>
<dbReference type="EMBL" id="GITU01011415">
    <property type="protein sequence ID" value="MBC1180118.1"/>
    <property type="molecule type" value="Transcribed_RNA"/>
</dbReference>
<keyword evidence="1" id="KW-1133">Transmembrane helix</keyword>